<reference evidence="2" key="1">
    <citation type="submission" date="2025-08" db="UniProtKB">
        <authorList>
            <consortium name="RefSeq"/>
        </authorList>
    </citation>
    <scope>IDENTIFICATION</scope>
</reference>
<keyword evidence="1" id="KW-1185">Reference proteome</keyword>
<gene>
    <name evidence="2" type="primary">TAF7L</name>
</gene>
<evidence type="ECO:0000313" key="1">
    <source>
        <dbReference type="Proteomes" id="UP000694863"/>
    </source>
</evidence>
<protein>
    <submittedName>
        <fullName evidence="2">Transcription initiation factor TFIID subunit 7-like</fullName>
    </submittedName>
</protein>
<dbReference type="RefSeq" id="XP_045146554.1">
    <property type="nucleotide sequence ID" value="XM_045290619.1"/>
</dbReference>
<accession>A0AC55D480</accession>
<proteinExistence type="predicted"/>
<evidence type="ECO:0000313" key="2">
    <source>
        <dbReference type="RefSeq" id="XP_045146554.1"/>
    </source>
</evidence>
<sequence>MHKSQTEPSHELENQFILRLPPEHVSTVRKIIHSGCTDAKDKLKINLYPDKHQAIVQVEDVTLAAKLVDLPCVVGSLKTLDRKTFYKTADISQMLVCTATTSAAAAAAAAVAPATVAPAAAPAAAAAEESSASVEKPTTSTGLKGIKIKEKNKRKKYIWKHGITPPLKNVRKKRFRKTKKHDGVSESEEEVSFSEFIESPDVEKEVKRLLCSDAEALSTRWEVVTEDESNRIECQGIVPKFEFCSEMAGQTQGHLTPEYDTFRKMSTDSGSSNDDELEHGRGNKDDDEDEDEDEDDDEEEDDSDSEEKLEALLHALGQYKAKKGTASMVMEIQKQIYYVEKKLKDIQKKARKRGNLLKKVENLALRNHLKSVLKQLKLEENQKCEQLIELQKQLKRFLQK</sequence>
<name>A0AC55D480_ECHTE</name>
<dbReference type="Proteomes" id="UP000694863">
    <property type="component" value="Unplaced"/>
</dbReference>
<organism evidence="1 2">
    <name type="scientific">Echinops telfairi</name>
    <name type="common">Lesser hedgehog tenrec</name>
    <dbReference type="NCBI Taxonomy" id="9371"/>
    <lineage>
        <taxon>Eukaryota</taxon>
        <taxon>Metazoa</taxon>
        <taxon>Chordata</taxon>
        <taxon>Craniata</taxon>
        <taxon>Vertebrata</taxon>
        <taxon>Euteleostomi</taxon>
        <taxon>Mammalia</taxon>
        <taxon>Eutheria</taxon>
        <taxon>Afrotheria</taxon>
        <taxon>Tenrecidae</taxon>
        <taxon>Tenrecinae</taxon>
        <taxon>Echinops</taxon>
    </lineage>
</organism>